<gene>
    <name evidence="1" type="ORF">FOZ74_10580</name>
</gene>
<dbReference type="InterPro" id="IPR049708">
    <property type="entry name" value="PP0621-like"/>
</dbReference>
<dbReference type="EMBL" id="CP042344">
    <property type="protein sequence ID" value="QEA13438.1"/>
    <property type="molecule type" value="Genomic_DNA"/>
</dbReference>
<dbReference type="AlphaFoldDB" id="A0A5B8RXS0"/>
<sequence length="75" mass="8165">MSKYLLILLIVVLLYALTRSGRKPPSQGATAPRRLRKPQAMVACARCGLHLPQADALAQDGQFYCCSAHRDQGPA</sequence>
<evidence type="ECO:0008006" key="3">
    <source>
        <dbReference type="Google" id="ProtNLM"/>
    </source>
</evidence>
<evidence type="ECO:0000313" key="2">
    <source>
        <dbReference type="Proteomes" id="UP000321199"/>
    </source>
</evidence>
<accession>A0A5B8RXS0</accession>
<dbReference type="Proteomes" id="UP000321199">
    <property type="component" value="Chromosome"/>
</dbReference>
<protein>
    <recommendedName>
        <fullName evidence="3">Preprotein translocase subunit YajC</fullName>
    </recommendedName>
</protein>
<name>A0A5B8RXS0_9BURK</name>
<evidence type="ECO:0000313" key="1">
    <source>
        <dbReference type="EMBL" id="QEA13438.1"/>
    </source>
</evidence>
<dbReference type="RefSeq" id="WP_146913030.1">
    <property type="nucleotide sequence ID" value="NZ_CP042344.1"/>
</dbReference>
<proteinExistence type="predicted"/>
<keyword evidence="2" id="KW-1185">Reference proteome</keyword>
<dbReference type="OrthoDB" id="9814432at2"/>
<dbReference type="NCBIfam" id="NF041023">
    <property type="entry name" value="PP0621_fam"/>
    <property type="match status" value="1"/>
</dbReference>
<reference evidence="1 2" key="1">
    <citation type="submission" date="2019-07" db="EMBL/GenBank/DDBJ databases">
        <title>Complete genome sequence of Comamonas sp. NLF 7-7 isolated from livestock.</title>
        <authorList>
            <person name="Kim D.H."/>
            <person name="Kim J.G."/>
        </authorList>
    </citation>
    <scope>NUCLEOTIDE SEQUENCE [LARGE SCALE GENOMIC DNA]</scope>
    <source>
        <strain evidence="1 2">NLF 7-7</strain>
    </source>
</reference>
<organism evidence="1 2">
    <name type="scientific">Comamonas flocculans</name>
    <dbReference type="NCBI Taxonomy" id="2597701"/>
    <lineage>
        <taxon>Bacteria</taxon>
        <taxon>Pseudomonadati</taxon>
        <taxon>Pseudomonadota</taxon>
        <taxon>Betaproteobacteria</taxon>
        <taxon>Burkholderiales</taxon>
        <taxon>Comamonadaceae</taxon>
        <taxon>Comamonas</taxon>
    </lineage>
</organism>
<dbReference type="KEGG" id="cof:FOZ74_10580"/>